<comment type="similarity">
    <text evidence="1">Belongs to the class-I aminoacyl-tRNA synthetase family.</text>
</comment>
<dbReference type="GO" id="GO:0005829">
    <property type="term" value="C:cytosol"/>
    <property type="evidence" value="ECO:0007669"/>
    <property type="project" value="TreeGrafter"/>
</dbReference>
<comment type="caution">
    <text evidence="7">The sequence shown here is derived from an EMBL/GenBank/DDBJ whole genome shotgun (WGS) entry which is preliminary data.</text>
</comment>
<reference evidence="7" key="1">
    <citation type="submission" date="2020-06" db="EMBL/GenBank/DDBJ databases">
        <title>Legume-microbial interactions unlock mineral nutrients during tropical forest succession.</title>
        <authorList>
            <person name="Epihov D.Z."/>
        </authorList>
    </citation>
    <scope>NUCLEOTIDE SEQUENCE [LARGE SCALE GENOMIC DNA]</scope>
    <source>
        <strain evidence="7">Pan2503</strain>
    </source>
</reference>
<keyword evidence="8" id="KW-1185">Reference proteome</keyword>
<evidence type="ECO:0000256" key="1">
    <source>
        <dbReference type="ARBA" id="ARBA00005594"/>
    </source>
</evidence>
<dbReference type="AlphaFoldDB" id="A0A7V8SVQ9"/>
<dbReference type="EMBL" id="JACDQQ010000376">
    <property type="protein sequence ID" value="MBA0084106.1"/>
    <property type="molecule type" value="Genomic_DNA"/>
</dbReference>
<evidence type="ECO:0000256" key="3">
    <source>
        <dbReference type="ARBA" id="ARBA00022598"/>
    </source>
</evidence>
<name>A0A7V8SVQ9_9BACT</name>
<dbReference type="Gene3D" id="3.40.50.620">
    <property type="entry name" value="HUPs"/>
    <property type="match status" value="1"/>
</dbReference>
<protein>
    <submittedName>
        <fullName evidence="7">Class I tRNA ligase family protein</fullName>
    </submittedName>
</protein>
<dbReference type="Pfam" id="PF01406">
    <property type="entry name" value="tRNA-synt_1e"/>
    <property type="match status" value="1"/>
</dbReference>
<keyword evidence="5" id="KW-0067">ATP-binding</keyword>
<organism evidence="7 8">
    <name type="scientific">Candidatus Acidiferrum panamense</name>
    <dbReference type="NCBI Taxonomy" id="2741543"/>
    <lineage>
        <taxon>Bacteria</taxon>
        <taxon>Pseudomonadati</taxon>
        <taxon>Acidobacteriota</taxon>
        <taxon>Terriglobia</taxon>
        <taxon>Candidatus Acidiferrales</taxon>
        <taxon>Candidatus Acidiferrum</taxon>
    </lineage>
</organism>
<evidence type="ECO:0000313" key="8">
    <source>
        <dbReference type="Proteomes" id="UP000567293"/>
    </source>
</evidence>
<accession>A0A7V8SVQ9</accession>
<dbReference type="InterPro" id="IPR032678">
    <property type="entry name" value="tRNA-synt_1_cat_dom"/>
</dbReference>
<dbReference type="GO" id="GO:0005524">
    <property type="term" value="F:ATP binding"/>
    <property type="evidence" value="ECO:0007669"/>
    <property type="project" value="UniProtKB-KW"/>
</dbReference>
<evidence type="ECO:0000256" key="4">
    <source>
        <dbReference type="ARBA" id="ARBA00022741"/>
    </source>
</evidence>
<feature type="non-terminal residue" evidence="7">
    <location>
        <position position="119"/>
    </location>
</feature>
<keyword evidence="4" id="KW-0547">Nucleotide-binding</keyword>
<dbReference type="InterPro" id="IPR024909">
    <property type="entry name" value="Cys-tRNA/MSH_ligase"/>
</dbReference>
<dbReference type="GO" id="GO:0006423">
    <property type="term" value="P:cysteinyl-tRNA aminoacylation"/>
    <property type="evidence" value="ECO:0007669"/>
    <property type="project" value="TreeGrafter"/>
</dbReference>
<keyword evidence="3 7" id="KW-0436">Ligase</keyword>
<dbReference type="InterPro" id="IPR014729">
    <property type="entry name" value="Rossmann-like_a/b/a_fold"/>
</dbReference>
<evidence type="ECO:0000256" key="5">
    <source>
        <dbReference type="ARBA" id="ARBA00022840"/>
    </source>
</evidence>
<dbReference type="PANTHER" id="PTHR10890:SF3">
    <property type="entry name" value="CYSTEINE--TRNA LIGASE, CYTOPLASMIC"/>
    <property type="match status" value="1"/>
</dbReference>
<dbReference type="GO" id="GO:0004817">
    <property type="term" value="F:cysteine-tRNA ligase activity"/>
    <property type="evidence" value="ECO:0007669"/>
    <property type="project" value="TreeGrafter"/>
</dbReference>
<dbReference type="Proteomes" id="UP000567293">
    <property type="component" value="Unassembled WGS sequence"/>
</dbReference>
<evidence type="ECO:0000313" key="7">
    <source>
        <dbReference type="EMBL" id="MBA0084106.1"/>
    </source>
</evidence>
<proteinExistence type="inferred from homology"/>
<evidence type="ECO:0000256" key="2">
    <source>
        <dbReference type="ARBA" id="ARBA00011245"/>
    </source>
</evidence>
<evidence type="ECO:0000259" key="6">
    <source>
        <dbReference type="Pfam" id="PF01406"/>
    </source>
</evidence>
<dbReference type="PRINTS" id="PR00983">
    <property type="entry name" value="TRNASYNTHCYS"/>
</dbReference>
<dbReference type="SUPFAM" id="SSF52374">
    <property type="entry name" value="Nucleotidylyl transferase"/>
    <property type="match status" value="1"/>
</dbReference>
<comment type="subunit">
    <text evidence="2">Monomer.</text>
</comment>
<gene>
    <name evidence="7" type="ORF">HRJ53_03840</name>
</gene>
<sequence length="119" mass="13806">MAEIQLHNTLSGKLEPFVPQKPGEVRMYTCGPTVYDYAHIGNYRTFVFQDILRRFLKLRGFELQHVMNLTDVDDRIIANAAAAGKNIRDYTDRFVQAFFDDCKTLSIEAPEHWIRATDH</sequence>
<feature type="domain" description="tRNA synthetases class I catalytic" evidence="6">
    <location>
        <begin position="17"/>
        <end position="119"/>
    </location>
</feature>
<dbReference type="PANTHER" id="PTHR10890">
    <property type="entry name" value="CYSTEINYL-TRNA SYNTHETASE"/>
    <property type="match status" value="1"/>
</dbReference>